<sequence>MAVGGFAVDDNSRAFSGKVTASVVITCIVAASGGLIFGYDIGISGEYRFFSFLSIFVTEINVFEVLL</sequence>
<evidence type="ECO:0000313" key="4">
    <source>
        <dbReference type="Proteomes" id="UP000288805"/>
    </source>
</evidence>
<evidence type="ECO:0000313" key="3">
    <source>
        <dbReference type="EMBL" id="RVW65456.1"/>
    </source>
</evidence>
<protein>
    <submittedName>
        <fullName evidence="3">Sugar transport protein 1</fullName>
    </submittedName>
</protein>
<keyword evidence="1" id="KW-0812">Transmembrane</keyword>
<gene>
    <name evidence="3" type="primary">STP1_2</name>
    <name evidence="2" type="synonym">STP1_1</name>
    <name evidence="3" type="ORF">CK203_022107</name>
    <name evidence="2" type="ORF">CK203_093340</name>
</gene>
<evidence type="ECO:0000313" key="2">
    <source>
        <dbReference type="EMBL" id="RVW56018.1"/>
    </source>
</evidence>
<dbReference type="AlphaFoldDB" id="A0A438FZR4"/>
<keyword evidence="3" id="KW-0813">Transport</keyword>
<keyword evidence="1" id="KW-1133">Transmembrane helix</keyword>
<name>A0A438FZR4_VITVI</name>
<evidence type="ECO:0000256" key="1">
    <source>
        <dbReference type="SAM" id="Phobius"/>
    </source>
</evidence>
<dbReference type="Proteomes" id="UP000288805">
    <property type="component" value="Unassembled WGS sequence"/>
</dbReference>
<dbReference type="EMBL" id="QGNW01000688">
    <property type="protein sequence ID" value="RVW65456.1"/>
    <property type="molecule type" value="Genomic_DNA"/>
</dbReference>
<organism evidence="3 4">
    <name type="scientific">Vitis vinifera</name>
    <name type="common">Grape</name>
    <dbReference type="NCBI Taxonomy" id="29760"/>
    <lineage>
        <taxon>Eukaryota</taxon>
        <taxon>Viridiplantae</taxon>
        <taxon>Streptophyta</taxon>
        <taxon>Embryophyta</taxon>
        <taxon>Tracheophyta</taxon>
        <taxon>Spermatophyta</taxon>
        <taxon>Magnoliopsida</taxon>
        <taxon>eudicotyledons</taxon>
        <taxon>Gunneridae</taxon>
        <taxon>Pentapetalae</taxon>
        <taxon>rosids</taxon>
        <taxon>Vitales</taxon>
        <taxon>Vitaceae</taxon>
        <taxon>Viteae</taxon>
        <taxon>Vitis</taxon>
    </lineage>
</organism>
<reference evidence="3 4" key="1">
    <citation type="journal article" date="2018" name="PLoS Genet.">
        <title>Population sequencing reveals clonal diversity and ancestral inbreeding in the grapevine cultivar Chardonnay.</title>
        <authorList>
            <person name="Roach M.J."/>
            <person name="Johnson D.L."/>
            <person name="Bohlmann J."/>
            <person name="van Vuuren H.J."/>
            <person name="Jones S.J."/>
            <person name="Pretorius I.S."/>
            <person name="Schmidt S.A."/>
            <person name="Borneman A.R."/>
        </authorList>
    </citation>
    <scope>NUCLEOTIDE SEQUENCE [LARGE SCALE GENOMIC DNA]</scope>
    <source>
        <strain evidence="4">cv. Chardonnay</strain>
        <strain evidence="3">I10V1</strain>
        <tissue evidence="3">Leaf</tissue>
    </source>
</reference>
<accession>A0A438FZR4</accession>
<keyword evidence="3" id="KW-0762">Sugar transport</keyword>
<keyword evidence="1" id="KW-0472">Membrane</keyword>
<proteinExistence type="predicted"/>
<feature type="transmembrane region" description="Helical" evidence="1">
    <location>
        <begin position="19"/>
        <end position="37"/>
    </location>
</feature>
<dbReference type="EMBL" id="QGNW01001099">
    <property type="protein sequence ID" value="RVW56018.1"/>
    <property type="molecule type" value="Genomic_DNA"/>
</dbReference>
<comment type="caution">
    <text evidence="3">The sequence shown here is derived from an EMBL/GenBank/DDBJ whole genome shotgun (WGS) entry which is preliminary data.</text>
</comment>